<dbReference type="InterPro" id="IPR012675">
    <property type="entry name" value="Beta-grasp_dom_sf"/>
</dbReference>
<evidence type="ECO:0000259" key="10">
    <source>
        <dbReference type="PROSITE" id="PS51384"/>
    </source>
</evidence>
<dbReference type="InterPro" id="IPR006058">
    <property type="entry name" value="2Fe2S_fd_BS"/>
</dbReference>
<reference evidence="11 12" key="1">
    <citation type="submission" date="2018-01" db="EMBL/GenBank/DDBJ databases">
        <title>Halomonas endophytica sp. nov., isolated from storage liquid in the stems of Populus euphratica.</title>
        <authorList>
            <person name="Chen C."/>
        </authorList>
    </citation>
    <scope>NUCLEOTIDE SEQUENCE [LARGE SCALE GENOMIC DNA]</scope>
    <source>
        <strain evidence="11 12">MC28</strain>
    </source>
</reference>
<dbReference type="InterPro" id="IPR008333">
    <property type="entry name" value="Cbr1-like_FAD-bd_dom"/>
</dbReference>
<dbReference type="Pfam" id="PF00111">
    <property type="entry name" value="Fer2"/>
    <property type="match status" value="1"/>
</dbReference>
<dbReference type="SUPFAM" id="SSF63380">
    <property type="entry name" value="Riboflavin synthase domain-like"/>
    <property type="match status" value="1"/>
</dbReference>
<evidence type="ECO:0000256" key="3">
    <source>
        <dbReference type="ARBA" id="ARBA00022643"/>
    </source>
</evidence>
<comment type="caution">
    <text evidence="11">The sequence shown here is derived from an EMBL/GenBank/DDBJ whole genome shotgun (WGS) entry which is preliminary data.</text>
</comment>
<dbReference type="InterPro" id="IPR036010">
    <property type="entry name" value="2Fe-2S_ferredoxin-like_sf"/>
</dbReference>
<evidence type="ECO:0000313" key="12">
    <source>
        <dbReference type="Proteomes" id="UP000235803"/>
    </source>
</evidence>
<keyword evidence="2" id="KW-0285">Flavoprotein</keyword>
<evidence type="ECO:0000256" key="7">
    <source>
        <dbReference type="ARBA" id="ARBA00023004"/>
    </source>
</evidence>
<evidence type="ECO:0000256" key="6">
    <source>
        <dbReference type="ARBA" id="ARBA00023002"/>
    </source>
</evidence>
<dbReference type="Gene3D" id="3.40.50.80">
    <property type="entry name" value="Nucleotide-binding domain of ferredoxin-NADP reductase (FNR) module"/>
    <property type="match status" value="1"/>
</dbReference>
<evidence type="ECO:0000256" key="8">
    <source>
        <dbReference type="ARBA" id="ARBA00023014"/>
    </source>
</evidence>
<organism evidence="11 12">
    <name type="scientific">Billgrantia endophytica</name>
    <dbReference type="NCBI Taxonomy" id="2033802"/>
    <lineage>
        <taxon>Bacteria</taxon>
        <taxon>Pseudomonadati</taxon>
        <taxon>Pseudomonadota</taxon>
        <taxon>Gammaproteobacteria</taxon>
        <taxon>Oceanospirillales</taxon>
        <taxon>Halomonadaceae</taxon>
        <taxon>Billgrantia</taxon>
    </lineage>
</organism>
<keyword evidence="4" id="KW-0001">2Fe-2S</keyword>
<accession>A0A2N7TZS4</accession>
<dbReference type="Pfam" id="PF00970">
    <property type="entry name" value="FAD_binding_6"/>
    <property type="match status" value="1"/>
</dbReference>
<dbReference type="PRINTS" id="PR00409">
    <property type="entry name" value="PHDIOXRDTASE"/>
</dbReference>
<evidence type="ECO:0000256" key="4">
    <source>
        <dbReference type="ARBA" id="ARBA00022714"/>
    </source>
</evidence>
<evidence type="ECO:0000256" key="5">
    <source>
        <dbReference type="ARBA" id="ARBA00022723"/>
    </source>
</evidence>
<protein>
    <submittedName>
        <fullName evidence="11">Oxidoreductase</fullName>
    </submittedName>
</protein>
<dbReference type="SUPFAM" id="SSF54292">
    <property type="entry name" value="2Fe-2S ferredoxin-like"/>
    <property type="match status" value="1"/>
</dbReference>
<dbReference type="InterPro" id="IPR039261">
    <property type="entry name" value="FNR_nucleotide-bd"/>
</dbReference>
<keyword evidence="7" id="KW-0408">Iron</keyword>
<dbReference type="Gene3D" id="2.40.30.10">
    <property type="entry name" value="Translation factors"/>
    <property type="match status" value="1"/>
</dbReference>
<dbReference type="AlphaFoldDB" id="A0A2N7TZS4"/>
<dbReference type="GO" id="GO:0046872">
    <property type="term" value="F:metal ion binding"/>
    <property type="evidence" value="ECO:0007669"/>
    <property type="project" value="UniProtKB-KW"/>
</dbReference>
<dbReference type="InterPro" id="IPR017927">
    <property type="entry name" value="FAD-bd_FR_type"/>
</dbReference>
<proteinExistence type="predicted"/>
<evidence type="ECO:0000256" key="2">
    <source>
        <dbReference type="ARBA" id="ARBA00022630"/>
    </source>
</evidence>
<dbReference type="Proteomes" id="UP000235803">
    <property type="component" value="Unassembled WGS sequence"/>
</dbReference>
<name>A0A2N7TZS4_9GAMM</name>
<dbReference type="PROSITE" id="PS51085">
    <property type="entry name" value="2FE2S_FER_2"/>
    <property type="match status" value="1"/>
</dbReference>
<dbReference type="InterPro" id="IPR054582">
    <property type="entry name" value="DmmA-like_N"/>
</dbReference>
<dbReference type="PANTHER" id="PTHR47354">
    <property type="entry name" value="NADH OXIDOREDUCTASE HCR"/>
    <property type="match status" value="1"/>
</dbReference>
<comment type="cofactor">
    <cofactor evidence="1">
        <name>FMN</name>
        <dbReference type="ChEBI" id="CHEBI:58210"/>
    </cofactor>
</comment>
<dbReference type="RefSeq" id="WP_102654496.1">
    <property type="nucleotide sequence ID" value="NZ_PNRF01000033.1"/>
</dbReference>
<dbReference type="PROSITE" id="PS51384">
    <property type="entry name" value="FAD_FR"/>
    <property type="match status" value="1"/>
</dbReference>
<dbReference type="EMBL" id="PNRF01000033">
    <property type="protein sequence ID" value="PMR73663.1"/>
    <property type="molecule type" value="Genomic_DNA"/>
</dbReference>
<keyword evidence="6" id="KW-0560">Oxidoreductase</keyword>
<dbReference type="InterPro" id="IPR017938">
    <property type="entry name" value="Riboflavin_synthase-like_b-brl"/>
</dbReference>
<evidence type="ECO:0000256" key="1">
    <source>
        <dbReference type="ARBA" id="ARBA00001917"/>
    </source>
</evidence>
<feature type="domain" description="2Fe-2S ferredoxin-type" evidence="9">
    <location>
        <begin position="226"/>
        <end position="312"/>
    </location>
</feature>
<feature type="domain" description="FAD-binding FR-type" evidence="10">
    <location>
        <begin position="2"/>
        <end position="106"/>
    </location>
</feature>
<keyword evidence="8" id="KW-0411">Iron-sulfur</keyword>
<dbReference type="CDD" id="cd06185">
    <property type="entry name" value="PDR_like"/>
    <property type="match status" value="1"/>
</dbReference>
<dbReference type="CDD" id="cd00207">
    <property type="entry name" value="fer2"/>
    <property type="match status" value="1"/>
</dbReference>
<dbReference type="InterPro" id="IPR001041">
    <property type="entry name" value="2Fe-2S_ferredoxin-type"/>
</dbReference>
<dbReference type="PANTHER" id="PTHR47354:SF1">
    <property type="entry name" value="CARNITINE MONOOXYGENASE REDUCTASE SUBUNIT"/>
    <property type="match status" value="1"/>
</dbReference>
<dbReference type="SUPFAM" id="SSF52343">
    <property type="entry name" value="Ferredoxin reductase-like, C-terminal NADP-linked domain"/>
    <property type="match status" value="1"/>
</dbReference>
<keyword evidence="12" id="KW-1185">Reference proteome</keyword>
<evidence type="ECO:0000313" key="11">
    <source>
        <dbReference type="EMBL" id="PMR73663.1"/>
    </source>
</evidence>
<gene>
    <name evidence="11" type="ORF">C1H69_16565</name>
</gene>
<dbReference type="Gene3D" id="3.10.20.30">
    <property type="match status" value="1"/>
</dbReference>
<evidence type="ECO:0000259" key="9">
    <source>
        <dbReference type="PROSITE" id="PS51085"/>
    </source>
</evidence>
<dbReference type="Pfam" id="PF22290">
    <property type="entry name" value="DmmA-like_N"/>
    <property type="match status" value="1"/>
</dbReference>
<dbReference type="InterPro" id="IPR050415">
    <property type="entry name" value="MRET"/>
</dbReference>
<keyword evidence="3" id="KW-0288">FMN</keyword>
<keyword evidence="5" id="KW-0479">Metal-binding</keyword>
<dbReference type="OrthoDB" id="4258484at2"/>
<dbReference type="PROSITE" id="PS00197">
    <property type="entry name" value="2FE2S_FER_1"/>
    <property type="match status" value="1"/>
</dbReference>
<dbReference type="GO" id="GO:0051537">
    <property type="term" value="F:2 iron, 2 sulfur cluster binding"/>
    <property type="evidence" value="ECO:0007669"/>
    <property type="project" value="UniProtKB-KW"/>
</dbReference>
<dbReference type="GO" id="GO:0016491">
    <property type="term" value="F:oxidoreductase activity"/>
    <property type="evidence" value="ECO:0007669"/>
    <property type="project" value="UniProtKB-KW"/>
</dbReference>
<sequence>MSASLSVRVASIETITPVIKQFTLASTGTPLPPFSPGSHIVVTLPIRERMCRNAYSLLGDPADNGLYHIAVRRQDASRGGSRYLHEEVKVGDRLTVSSPANLFLPSWEARHHLLIAGGIGMTPFMSYLHEFRRRGVSYELHCAFRDSATGDYRAWLEQQAGQRLYCYESERPDFTRLLAEKPLGTHVYVCGPDAMLQAVIAAARDLGWGSGRVHYEAFAGPQPGRPFVARLARSGGEIAVEGESSLLEALEAYGVEVPNLCRGGVCGQCRTVVVEGQVEHRDSFLDDSEKQRHRAIMPCVSRAQSDTLILDL</sequence>